<accession>A0ABW2FG79</accession>
<dbReference type="Pfam" id="PF09963">
    <property type="entry name" value="DUF2197"/>
    <property type="match status" value="1"/>
</dbReference>
<evidence type="ECO:0000313" key="2">
    <source>
        <dbReference type="Proteomes" id="UP001596378"/>
    </source>
</evidence>
<name>A0ABW2FG79_9BACL</name>
<evidence type="ECO:0000313" key="1">
    <source>
        <dbReference type="EMBL" id="MFC7152151.1"/>
    </source>
</evidence>
<dbReference type="RefSeq" id="WP_378044279.1">
    <property type="nucleotide sequence ID" value="NZ_JBHMDN010000004.1"/>
</dbReference>
<organism evidence="1 2">
    <name type="scientific">Cohnella cellulosilytica</name>
    <dbReference type="NCBI Taxonomy" id="986710"/>
    <lineage>
        <taxon>Bacteria</taxon>
        <taxon>Bacillati</taxon>
        <taxon>Bacillota</taxon>
        <taxon>Bacilli</taxon>
        <taxon>Bacillales</taxon>
        <taxon>Paenibacillaceae</taxon>
        <taxon>Cohnella</taxon>
    </lineage>
</organism>
<sequence length="56" mass="6753">MFYYEVLCFSCKKTFKVYEGSLKYKQAKERKVKYFCCGECADKIRIEAILSFMNRN</sequence>
<protein>
    <submittedName>
        <fullName evidence="1">DUF2197 domain-containing protein</fullName>
    </submittedName>
</protein>
<dbReference type="InterPro" id="IPR019241">
    <property type="entry name" value="DUF2197"/>
</dbReference>
<proteinExistence type="predicted"/>
<keyword evidence="2" id="KW-1185">Reference proteome</keyword>
<dbReference type="EMBL" id="JBHTAI010000021">
    <property type="protein sequence ID" value="MFC7152151.1"/>
    <property type="molecule type" value="Genomic_DNA"/>
</dbReference>
<reference evidence="2" key="1">
    <citation type="journal article" date="2019" name="Int. J. Syst. Evol. Microbiol.">
        <title>The Global Catalogue of Microorganisms (GCM) 10K type strain sequencing project: providing services to taxonomists for standard genome sequencing and annotation.</title>
        <authorList>
            <consortium name="The Broad Institute Genomics Platform"/>
            <consortium name="The Broad Institute Genome Sequencing Center for Infectious Disease"/>
            <person name="Wu L."/>
            <person name="Ma J."/>
        </authorList>
    </citation>
    <scope>NUCLEOTIDE SEQUENCE [LARGE SCALE GENOMIC DNA]</scope>
    <source>
        <strain evidence="2">KCTC 12907</strain>
    </source>
</reference>
<dbReference type="Proteomes" id="UP001596378">
    <property type="component" value="Unassembled WGS sequence"/>
</dbReference>
<comment type="caution">
    <text evidence="1">The sequence shown here is derived from an EMBL/GenBank/DDBJ whole genome shotgun (WGS) entry which is preliminary data.</text>
</comment>
<gene>
    <name evidence="1" type="ORF">ACFQMJ_26770</name>
</gene>